<dbReference type="AlphaFoldDB" id="A0A402A728"/>
<feature type="domain" description="UspA" evidence="2">
    <location>
        <begin position="159"/>
        <end position="312"/>
    </location>
</feature>
<proteinExistence type="inferred from homology"/>
<sequence>MFQHILVPLDGSQRSEQALALAAHIARVHHSSILLLQSIEILSIYSMETVGMMEHIQQLEEQGAEKYLHNLEKSPLLDQIPVTTQVYQGNASSAILDAVSHHAIDLVVLCSHGYTGLKQWVLGSVAHKIARSCPVPVLIQRDEYPLPFGGEPEGEHQLRVCIALDGSPEAEAVIEPAISIAVACAPAQCAEIHLLRILPPLNQSDEDLFKEIYHLDLQATIHEQAQAYLRTVVKYLEPMVKSYAGIKLMSSLRSSTDVAQEIIQYAEKSSHWPSFQLLAMTTHGHSPLDRWVFGSTAERILNRTRLPLLIVRPA</sequence>
<keyword evidence="4" id="KW-1185">Reference proteome</keyword>
<evidence type="ECO:0000313" key="3">
    <source>
        <dbReference type="EMBL" id="GCE14836.1"/>
    </source>
</evidence>
<dbReference type="InterPro" id="IPR006016">
    <property type="entry name" value="UspA"/>
</dbReference>
<accession>A0A402A728</accession>
<feature type="domain" description="UspA" evidence="2">
    <location>
        <begin position="1"/>
        <end position="139"/>
    </location>
</feature>
<dbReference type="Gene3D" id="3.40.50.620">
    <property type="entry name" value="HUPs"/>
    <property type="match status" value="2"/>
</dbReference>
<protein>
    <submittedName>
        <fullName evidence="3">Universal stress protein UspA</fullName>
    </submittedName>
</protein>
<dbReference type="Proteomes" id="UP000287352">
    <property type="component" value="Unassembled WGS sequence"/>
</dbReference>
<dbReference type="EMBL" id="BIFR01000002">
    <property type="protein sequence ID" value="GCE14836.1"/>
    <property type="molecule type" value="Genomic_DNA"/>
</dbReference>
<dbReference type="PANTHER" id="PTHR46268:SF6">
    <property type="entry name" value="UNIVERSAL STRESS PROTEIN UP12"/>
    <property type="match status" value="1"/>
</dbReference>
<evidence type="ECO:0000259" key="2">
    <source>
        <dbReference type="Pfam" id="PF00582"/>
    </source>
</evidence>
<dbReference type="InterPro" id="IPR014729">
    <property type="entry name" value="Rossmann-like_a/b/a_fold"/>
</dbReference>
<dbReference type="PRINTS" id="PR01438">
    <property type="entry name" value="UNVRSLSTRESS"/>
</dbReference>
<dbReference type="SUPFAM" id="SSF52402">
    <property type="entry name" value="Adenine nucleotide alpha hydrolases-like"/>
    <property type="match status" value="2"/>
</dbReference>
<reference evidence="4" key="1">
    <citation type="submission" date="2018-12" db="EMBL/GenBank/DDBJ databases">
        <title>Tengunoibacter tsumagoiensis gen. nov., sp. nov., Dictyobacter kobayashii sp. nov., D. alpinus sp. nov., and D. joshuensis sp. nov. and description of Dictyobacteraceae fam. nov. within the order Ktedonobacterales isolated from Tengu-no-mugimeshi.</title>
        <authorList>
            <person name="Wang C.M."/>
            <person name="Zheng Y."/>
            <person name="Sakai Y."/>
            <person name="Toyoda A."/>
            <person name="Minakuchi Y."/>
            <person name="Abe K."/>
            <person name="Yokota A."/>
            <person name="Yabe S."/>
        </authorList>
    </citation>
    <scope>NUCLEOTIDE SEQUENCE [LARGE SCALE GENOMIC DNA]</scope>
    <source>
        <strain evidence="4">Uno3</strain>
    </source>
</reference>
<organism evidence="3 4">
    <name type="scientific">Tengunoibacter tsumagoiensis</name>
    <dbReference type="NCBI Taxonomy" id="2014871"/>
    <lineage>
        <taxon>Bacteria</taxon>
        <taxon>Bacillati</taxon>
        <taxon>Chloroflexota</taxon>
        <taxon>Ktedonobacteria</taxon>
        <taxon>Ktedonobacterales</taxon>
        <taxon>Dictyobacteraceae</taxon>
        <taxon>Tengunoibacter</taxon>
    </lineage>
</organism>
<comment type="similarity">
    <text evidence="1">Belongs to the universal stress protein A family.</text>
</comment>
<dbReference type="RefSeq" id="WP_161975696.1">
    <property type="nucleotide sequence ID" value="NZ_BIFR01000002.1"/>
</dbReference>
<dbReference type="InterPro" id="IPR006015">
    <property type="entry name" value="Universal_stress_UspA"/>
</dbReference>
<comment type="caution">
    <text evidence="3">The sequence shown here is derived from an EMBL/GenBank/DDBJ whole genome shotgun (WGS) entry which is preliminary data.</text>
</comment>
<dbReference type="CDD" id="cd00293">
    <property type="entry name" value="USP-like"/>
    <property type="match status" value="2"/>
</dbReference>
<gene>
    <name evidence="3" type="ORF">KTT_46950</name>
</gene>
<name>A0A402A728_9CHLR</name>
<dbReference type="PANTHER" id="PTHR46268">
    <property type="entry name" value="STRESS RESPONSE PROTEIN NHAX"/>
    <property type="match status" value="1"/>
</dbReference>
<evidence type="ECO:0000256" key="1">
    <source>
        <dbReference type="ARBA" id="ARBA00008791"/>
    </source>
</evidence>
<dbReference type="Pfam" id="PF00582">
    <property type="entry name" value="Usp"/>
    <property type="match status" value="2"/>
</dbReference>
<evidence type="ECO:0000313" key="4">
    <source>
        <dbReference type="Proteomes" id="UP000287352"/>
    </source>
</evidence>